<sequence length="621" mass="70273">MSSSKDRRLQNRQRKQVAELFLLQGKEQIEEAIDVGVDEKALRMKLKDARMEKLPDAQICLTLGKLGGTYISHEEIGDLVQFTVIGPAVKRPRWCYFRPKPRIVTQTILIRVESTLDYVGASYPYLDSFFDKQHILTHNEVFNREDFWNRLLNVPVSLQEQIREKLLQFRSADPEIGSVSLKSELLLSSVELVDYDYPLPSQEIIATKEKYAPITASSPLFSVDCEMCITTSGGHELTRVSLVQEDGAVVFDTLVKPPREITDYLTKFSGITEEMMKDVTVTLQDVQNAIRAVLPSDAILIGHSLEFDLKALSMSHPYIFDIGRRFNVSGSLKARTSLKNLVDLFLEENIQDGKGHCSVEDSWAALRLAKLKIEKGLVFGSSVYGWNYDEYIRELRKKQNESKQKEDDAQVLSSSPPQGPSFPKKIKLEQMTTHCVCGARVGLDCILEGCQCQICPPAKCILCLAKNPVPDSLEANFDWSKAVRVDKAATFRPLPYYLGNSKAKNKVMWGARTLEKSEVPESKYIVQRKPSDFKDQQDYIEEVCMDMLDFGLCLVDLKYEDDVSPEDGVEKEEGELPQNSIISQSIDQQIEQLIRAAAKHSLIIVVMSCPEKTICYLRVKT</sequence>
<dbReference type="InterPro" id="IPR013520">
    <property type="entry name" value="Ribonucl_H"/>
</dbReference>
<dbReference type="CDD" id="cd06145">
    <property type="entry name" value="REX1_like"/>
    <property type="match status" value="1"/>
</dbReference>
<accession>A0AAF3ELY4</accession>
<evidence type="ECO:0000256" key="6">
    <source>
        <dbReference type="ARBA" id="ARBA00023242"/>
    </source>
</evidence>
<dbReference type="SUPFAM" id="SSF53098">
    <property type="entry name" value="Ribonuclease H-like"/>
    <property type="match status" value="1"/>
</dbReference>
<dbReference type="PANTHER" id="PTHR12801:SF82">
    <property type="entry name" value="RNA EXONUCLEASE 5"/>
    <property type="match status" value="1"/>
</dbReference>
<feature type="domain" description="Exonuclease" evidence="8">
    <location>
        <begin position="219"/>
        <end position="378"/>
    </location>
</feature>
<keyword evidence="9" id="KW-1185">Reference proteome</keyword>
<evidence type="ECO:0000313" key="9">
    <source>
        <dbReference type="Proteomes" id="UP000887575"/>
    </source>
</evidence>
<name>A0AAF3ELY4_9BILA</name>
<dbReference type="InterPro" id="IPR036397">
    <property type="entry name" value="RNaseH_sf"/>
</dbReference>
<dbReference type="InterPro" id="IPR047021">
    <property type="entry name" value="REXO1/3/4-like"/>
</dbReference>
<comment type="similarity">
    <text evidence="2">Belongs to the REXO1/REXO3 family.</text>
</comment>
<evidence type="ECO:0000313" key="10">
    <source>
        <dbReference type="WBParaSite" id="MBELARI_LOCUS14747"/>
    </source>
</evidence>
<evidence type="ECO:0000256" key="5">
    <source>
        <dbReference type="ARBA" id="ARBA00022839"/>
    </source>
</evidence>
<evidence type="ECO:0000259" key="8">
    <source>
        <dbReference type="SMART" id="SM00479"/>
    </source>
</evidence>
<dbReference type="PANTHER" id="PTHR12801">
    <property type="entry name" value="RNA EXONUCLEASE REXO1 / RECO3 FAMILY MEMBER-RELATED"/>
    <property type="match status" value="1"/>
</dbReference>
<dbReference type="InterPro" id="IPR034922">
    <property type="entry name" value="REX1-like_exo"/>
</dbReference>
<dbReference type="GO" id="GO:0005634">
    <property type="term" value="C:nucleus"/>
    <property type="evidence" value="ECO:0007669"/>
    <property type="project" value="UniProtKB-SubCell"/>
</dbReference>
<dbReference type="InterPro" id="IPR012337">
    <property type="entry name" value="RNaseH-like_sf"/>
</dbReference>
<comment type="subcellular location">
    <subcellularLocation>
        <location evidence="1">Nucleus</location>
    </subcellularLocation>
</comment>
<keyword evidence="5" id="KW-0269">Exonuclease</keyword>
<dbReference type="WBParaSite" id="MBELARI_LOCUS14747">
    <property type="protein sequence ID" value="MBELARI_LOCUS14747"/>
    <property type="gene ID" value="MBELARI_LOCUS14747"/>
</dbReference>
<dbReference type="Pfam" id="PF00929">
    <property type="entry name" value="RNase_T"/>
    <property type="match status" value="1"/>
</dbReference>
<feature type="region of interest" description="Disordered" evidence="7">
    <location>
        <begin position="403"/>
        <end position="423"/>
    </location>
</feature>
<keyword evidence="3" id="KW-0540">Nuclease</keyword>
<dbReference type="GO" id="GO:0003676">
    <property type="term" value="F:nucleic acid binding"/>
    <property type="evidence" value="ECO:0007669"/>
    <property type="project" value="InterPro"/>
</dbReference>
<dbReference type="FunFam" id="3.30.420.10:FF:000031">
    <property type="entry name" value="RNA exonuclease 1"/>
    <property type="match status" value="1"/>
</dbReference>
<dbReference type="GO" id="GO:0004527">
    <property type="term" value="F:exonuclease activity"/>
    <property type="evidence" value="ECO:0007669"/>
    <property type="project" value="UniProtKB-KW"/>
</dbReference>
<evidence type="ECO:0000256" key="1">
    <source>
        <dbReference type="ARBA" id="ARBA00004123"/>
    </source>
</evidence>
<dbReference type="Gene3D" id="3.30.420.10">
    <property type="entry name" value="Ribonuclease H-like superfamily/Ribonuclease H"/>
    <property type="match status" value="1"/>
</dbReference>
<evidence type="ECO:0000256" key="2">
    <source>
        <dbReference type="ARBA" id="ARBA00006357"/>
    </source>
</evidence>
<organism evidence="9 10">
    <name type="scientific">Mesorhabditis belari</name>
    <dbReference type="NCBI Taxonomy" id="2138241"/>
    <lineage>
        <taxon>Eukaryota</taxon>
        <taxon>Metazoa</taxon>
        <taxon>Ecdysozoa</taxon>
        <taxon>Nematoda</taxon>
        <taxon>Chromadorea</taxon>
        <taxon>Rhabditida</taxon>
        <taxon>Rhabditina</taxon>
        <taxon>Rhabditomorpha</taxon>
        <taxon>Rhabditoidea</taxon>
        <taxon>Rhabditidae</taxon>
        <taxon>Mesorhabditinae</taxon>
        <taxon>Mesorhabditis</taxon>
    </lineage>
</organism>
<keyword evidence="4" id="KW-0378">Hydrolase</keyword>
<protein>
    <submittedName>
        <fullName evidence="10">Exonuclease domain-containing protein</fullName>
    </submittedName>
</protein>
<dbReference type="SMART" id="SM00479">
    <property type="entry name" value="EXOIII"/>
    <property type="match status" value="1"/>
</dbReference>
<dbReference type="Proteomes" id="UP000887575">
    <property type="component" value="Unassembled WGS sequence"/>
</dbReference>
<evidence type="ECO:0000256" key="7">
    <source>
        <dbReference type="SAM" id="MobiDB-lite"/>
    </source>
</evidence>
<evidence type="ECO:0000256" key="4">
    <source>
        <dbReference type="ARBA" id="ARBA00022801"/>
    </source>
</evidence>
<keyword evidence="6" id="KW-0539">Nucleus</keyword>
<proteinExistence type="inferred from homology"/>
<reference evidence="10" key="1">
    <citation type="submission" date="2024-02" db="UniProtKB">
        <authorList>
            <consortium name="WormBaseParasite"/>
        </authorList>
    </citation>
    <scope>IDENTIFICATION</scope>
</reference>
<dbReference type="AlphaFoldDB" id="A0AAF3ELY4"/>
<evidence type="ECO:0000256" key="3">
    <source>
        <dbReference type="ARBA" id="ARBA00022722"/>
    </source>
</evidence>
<dbReference type="GO" id="GO:0010629">
    <property type="term" value="P:negative regulation of gene expression"/>
    <property type="evidence" value="ECO:0007669"/>
    <property type="project" value="UniProtKB-ARBA"/>
</dbReference>